<protein>
    <recommendedName>
        <fullName evidence="3">TniQ protein</fullName>
    </recommendedName>
</protein>
<dbReference type="AlphaFoldDB" id="A0A7Y6K907"/>
<comment type="caution">
    <text evidence="1">The sequence shown here is derived from an EMBL/GenBank/DDBJ whole genome shotgun (WGS) entry which is preliminary data.</text>
</comment>
<dbReference type="EMBL" id="JAALDK010000004">
    <property type="protein sequence ID" value="NUY06141.1"/>
    <property type="molecule type" value="Genomic_DNA"/>
</dbReference>
<dbReference type="Proteomes" id="UP000594380">
    <property type="component" value="Unassembled WGS sequence"/>
</dbReference>
<evidence type="ECO:0000313" key="2">
    <source>
        <dbReference type="Proteomes" id="UP000594380"/>
    </source>
</evidence>
<accession>A0A7Y6K907</accession>
<evidence type="ECO:0008006" key="3">
    <source>
        <dbReference type="Google" id="ProtNLM"/>
    </source>
</evidence>
<name>A0A7Y6K907_9BURK</name>
<dbReference type="GeneID" id="301107100"/>
<gene>
    <name evidence="1" type="ORF">G5S42_43240</name>
</gene>
<proteinExistence type="predicted"/>
<organism evidence="1 2">
    <name type="scientific">Paraburkholderia youngii</name>
    <dbReference type="NCBI Taxonomy" id="2782701"/>
    <lineage>
        <taxon>Bacteria</taxon>
        <taxon>Pseudomonadati</taxon>
        <taxon>Pseudomonadota</taxon>
        <taxon>Betaproteobacteria</taxon>
        <taxon>Burkholderiales</taxon>
        <taxon>Burkholderiaceae</taxon>
        <taxon>Paraburkholderia</taxon>
    </lineage>
</organism>
<reference evidence="1 2" key="1">
    <citation type="submission" date="2020-02" db="EMBL/GenBank/DDBJ databases">
        <title>Paraburkholderia simonii sp. nov. and Paraburkholderia youngii sp. nov. Brazilian and Mexican Mimosa-associated rhizobia.</title>
        <authorList>
            <person name="Mavima L."/>
            <person name="Beukes C.W."/>
            <person name="Chan W.Y."/>
            <person name="Palmer M."/>
            <person name="De Meyer S.E."/>
            <person name="James E.K."/>
            <person name="Venter S.N."/>
            <person name="Steenkamp E.T."/>
        </authorList>
    </citation>
    <scope>NUCLEOTIDE SEQUENCE [LARGE SCALE GENOMIC DNA]</scope>
    <source>
        <strain evidence="1 2">JPY169</strain>
    </source>
</reference>
<evidence type="ECO:0000313" key="1">
    <source>
        <dbReference type="EMBL" id="NUY06141.1"/>
    </source>
</evidence>
<dbReference type="RefSeq" id="WP_176112661.1">
    <property type="nucleotide sequence ID" value="NZ_JAALDK010000004.1"/>
</dbReference>
<sequence length="456" mass="51649">MTRRFDIVLPDEALPVHDPWCWRDDWRVEGESAFALLAKFQRLNALSCAALTDSFASRGGRRTPPRDLDLRDARRFDLPRMMELLRLSLADVAAAFVMPFCLNDRIASPTLRWCVRCAQAGVHLTAFQDLNVDECPVHHLPLEQRCERCGEAIPYRLRPDIFRTPFNCPSCARPWWVPTQGPDDLRVARPFQRRVAGRVSDTLARARESAAPDEAWIAFGASATAEGEDPWNVVSACDGSPGDIDARARACYKCVRRRLMRVYAQGHHTCITTAARHLVWPLAACATTPFCPVAHAFLRWRCKWEGVSTPGCLLQRPAHGALGLAIWLSIDAPVAPASWSRAASQWLTLHLLVQACMDSFRTFLSEAQDASEHRRPLWLPFPARDFARRTVVVRGGVYRKEAAQIQILALPKLHRDFRLYKIPGNNAHRSSHQLRLYQNVRPVQDQQSKTLLSREN</sequence>